<feature type="region of interest" description="Disordered" evidence="5">
    <location>
        <begin position="166"/>
        <end position="194"/>
    </location>
</feature>
<dbReference type="Proteomes" id="UP001221757">
    <property type="component" value="Unassembled WGS sequence"/>
</dbReference>
<feature type="compositionally biased region" description="Low complexity" evidence="5">
    <location>
        <begin position="170"/>
        <end position="183"/>
    </location>
</feature>
<name>A0AAD7CUQ5_MYCRO</name>
<sequence length="426" mass="45174">MASSAVSISSPRTFLPLSPSPSPPSEHLFAEMQAQLLAQHPHPAHVHPSLLYGAPSPGFEYPDPLQAGPEAPKRYRSAPPKTFQCAGYGECRMVFSRSEHLARHIRKHTGERPFACHCSKQFSRLDNLRQHAQTVHSAPEDKPLNERMMRALAGVNASMMAGVRGRRRFSPSSSPSSTPASASPYPPSPPASSSSAYYGAGTGASYPPSPASASFPAAAYAPHPHAPAAYFGSPASSSASAPDYLGAGGGDGEVYIKEECSEAAEAEAFYAALSSPHSALSMQLTHPHQAHAHPRQQGQGQQGQTLSSYASSSSLSSLSSHSQSPPCSPTFWGGEQRDEREGRQGQHGQRGEYLPSPPQSPPYYALSHAQSGAHAHPHAQHPHPHAHQPHPTDYAPYAWPVSSAASSSSASSTSSSAPRTRGRSRR</sequence>
<feature type="domain" description="C2H2-type" evidence="6">
    <location>
        <begin position="114"/>
        <end position="141"/>
    </location>
</feature>
<dbReference type="GO" id="GO:0000981">
    <property type="term" value="F:DNA-binding transcription factor activity, RNA polymerase II-specific"/>
    <property type="evidence" value="ECO:0007669"/>
    <property type="project" value="TreeGrafter"/>
</dbReference>
<dbReference type="GO" id="GO:0008270">
    <property type="term" value="F:zinc ion binding"/>
    <property type="evidence" value="ECO:0007669"/>
    <property type="project" value="UniProtKB-KW"/>
</dbReference>
<evidence type="ECO:0000256" key="5">
    <source>
        <dbReference type="SAM" id="MobiDB-lite"/>
    </source>
</evidence>
<evidence type="ECO:0000256" key="2">
    <source>
        <dbReference type="ARBA" id="ARBA00022771"/>
    </source>
</evidence>
<dbReference type="Gene3D" id="3.30.160.60">
    <property type="entry name" value="Classic Zinc Finger"/>
    <property type="match status" value="2"/>
</dbReference>
<feature type="region of interest" description="Disordered" evidence="5">
    <location>
        <begin position="1"/>
        <end position="26"/>
    </location>
</feature>
<feature type="compositionally biased region" description="Low complexity" evidence="5">
    <location>
        <begin position="296"/>
        <end position="325"/>
    </location>
</feature>
<evidence type="ECO:0000259" key="6">
    <source>
        <dbReference type="PROSITE" id="PS50157"/>
    </source>
</evidence>
<dbReference type="GO" id="GO:0000978">
    <property type="term" value="F:RNA polymerase II cis-regulatory region sequence-specific DNA binding"/>
    <property type="evidence" value="ECO:0007669"/>
    <property type="project" value="TreeGrafter"/>
</dbReference>
<organism evidence="7 8">
    <name type="scientific">Mycena rosella</name>
    <name type="common">Pink bonnet</name>
    <name type="synonym">Agaricus rosellus</name>
    <dbReference type="NCBI Taxonomy" id="1033263"/>
    <lineage>
        <taxon>Eukaryota</taxon>
        <taxon>Fungi</taxon>
        <taxon>Dikarya</taxon>
        <taxon>Basidiomycota</taxon>
        <taxon>Agaricomycotina</taxon>
        <taxon>Agaricomycetes</taxon>
        <taxon>Agaricomycetidae</taxon>
        <taxon>Agaricales</taxon>
        <taxon>Marasmiineae</taxon>
        <taxon>Mycenaceae</taxon>
        <taxon>Mycena</taxon>
    </lineage>
</organism>
<feature type="compositionally biased region" description="Basic residues" evidence="5">
    <location>
        <begin position="375"/>
        <end position="388"/>
    </location>
</feature>
<dbReference type="PANTHER" id="PTHR23235">
    <property type="entry name" value="KRUEPPEL-LIKE TRANSCRIPTION FACTOR"/>
    <property type="match status" value="1"/>
</dbReference>
<keyword evidence="2 4" id="KW-0863">Zinc-finger</keyword>
<feature type="compositionally biased region" description="Low complexity" evidence="5">
    <location>
        <begin position="402"/>
        <end position="417"/>
    </location>
</feature>
<dbReference type="Pfam" id="PF00096">
    <property type="entry name" value="zf-C2H2"/>
    <property type="match status" value="1"/>
</dbReference>
<evidence type="ECO:0000256" key="4">
    <source>
        <dbReference type="PROSITE-ProRule" id="PRU00042"/>
    </source>
</evidence>
<comment type="caution">
    <text evidence="7">The sequence shown here is derived from an EMBL/GenBank/DDBJ whole genome shotgun (WGS) entry which is preliminary data.</text>
</comment>
<feature type="compositionally biased region" description="Low complexity" evidence="5">
    <location>
        <begin position="362"/>
        <end position="374"/>
    </location>
</feature>
<keyword evidence="3" id="KW-0862">Zinc</keyword>
<evidence type="ECO:0000256" key="3">
    <source>
        <dbReference type="ARBA" id="ARBA00022833"/>
    </source>
</evidence>
<dbReference type="EMBL" id="JARKIE010000227">
    <property type="protein sequence ID" value="KAJ7664112.1"/>
    <property type="molecule type" value="Genomic_DNA"/>
</dbReference>
<dbReference type="PROSITE" id="PS50157">
    <property type="entry name" value="ZINC_FINGER_C2H2_2"/>
    <property type="match status" value="2"/>
</dbReference>
<evidence type="ECO:0000256" key="1">
    <source>
        <dbReference type="ARBA" id="ARBA00022723"/>
    </source>
</evidence>
<evidence type="ECO:0000313" key="7">
    <source>
        <dbReference type="EMBL" id="KAJ7664112.1"/>
    </source>
</evidence>
<dbReference type="PANTHER" id="PTHR23235:SF127">
    <property type="entry name" value="TRANSCRIPTION FACTOR, PUTATIVE (AFU_ORTHOLOGUE AFUA_3G09820)-RELATED"/>
    <property type="match status" value="1"/>
</dbReference>
<feature type="compositionally biased region" description="Basic and acidic residues" evidence="5">
    <location>
        <begin position="335"/>
        <end position="344"/>
    </location>
</feature>
<feature type="domain" description="C2H2-type" evidence="6">
    <location>
        <begin position="83"/>
        <end position="113"/>
    </location>
</feature>
<gene>
    <name evidence="7" type="ORF">B0H17DRAFT_303909</name>
</gene>
<keyword evidence="8" id="KW-1185">Reference proteome</keyword>
<proteinExistence type="predicted"/>
<dbReference type="SUPFAM" id="SSF57667">
    <property type="entry name" value="beta-beta-alpha zinc fingers"/>
    <property type="match status" value="1"/>
</dbReference>
<reference evidence="7" key="1">
    <citation type="submission" date="2023-03" db="EMBL/GenBank/DDBJ databases">
        <title>Massive genome expansion in bonnet fungi (Mycena s.s.) driven by repeated elements and novel gene families across ecological guilds.</title>
        <authorList>
            <consortium name="Lawrence Berkeley National Laboratory"/>
            <person name="Harder C.B."/>
            <person name="Miyauchi S."/>
            <person name="Viragh M."/>
            <person name="Kuo A."/>
            <person name="Thoen E."/>
            <person name="Andreopoulos B."/>
            <person name="Lu D."/>
            <person name="Skrede I."/>
            <person name="Drula E."/>
            <person name="Henrissat B."/>
            <person name="Morin E."/>
            <person name="Kohler A."/>
            <person name="Barry K."/>
            <person name="LaButti K."/>
            <person name="Morin E."/>
            <person name="Salamov A."/>
            <person name="Lipzen A."/>
            <person name="Mereny Z."/>
            <person name="Hegedus B."/>
            <person name="Baldrian P."/>
            <person name="Stursova M."/>
            <person name="Weitz H."/>
            <person name="Taylor A."/>
            <person name="Grigoriev I.V."/>
            <person name="Nagy L.G."/>
            <person name="Martin F."/>
            <person name="Kauserud H."/>
        </authorList>
    </citation>
    <scope>NUCLEOTIDE SEQUENCE</scope>
    <source>
        <strain evidence="7">CBHHK067</strain>
    </source>
</reference>
<dbReference type="InterPro" id="IPR036236">
    <property type="entry name" value="Znf_C2H2_sf"/>
</dbReference>
<dbReference type="InterPro" id="IPR013087">
    <property type="entry name" value="Znf_C2H2_type"/>
</dbReference>
<feature type="region of interest" description="Disordered" evidence="5">
    <location>
        <begin position="282"/>
        <end position="426"/>
    </location>
</feature>
<keyword evidence="1" id="KW-0479">Metal-binding</keyword>
<dbReference type="AlphaFoldDB" id="A0AAD7CUQ5"/>
<accession>A0AAD7CUQ5</accession>
<dbReference type="FunFam" id="3.30.160.60:FF:002343">
    <property type="entry name" value="Zinc finger protein 33A"/>
    <property type="match status" value="1"/>
</dbReference>
<protein>
    <recommendedName>
        <fullName evidence="6">C2H2-type domain-containing protein</fullName>
    </recommendedName>
</protein>
<evidence type="ECO:0000313" key="8">
    <source>
        <dbReference type="Proteomes" id="UP001221757"/>
    </source>
</evidence>